<evidence type="ECO:0000313" key="2">
    <source>
        <dbReference type="EMBL" id="GAH22334.1"/>
    </source>
</evidence>
<dbReference type="InterPro" id="IPR035980">
    <property type="entry name" value="Ribosomal_bS6_sf"/>
</dbReference>
<dbReference type="Pfam" id="PF01250">
    <property type="entry name" value="Ribosomal_S6"/>
    <property type="match status" value="1"/>
</dbReference>
<dbReference type="InterPro" id="IPR000529">
    <property type="entry name" value="Ribosomal_bS6"/>
</dbReference>
<protein>
    <recommendedName>
        <fullName evidence="3">30S ribosomal protein S6</fullName>
    </recommendedName>
</protein>
<proteinExistence type="inferred from homology"/>
<dbReference type="CDD" id="cd00473">
    <property type="entry name" value="bS6"/>
    <property type="match status" value="1"/>
</dbReference>
<dbReference type="EMBL" id="BARU01003290">
    <property type="protein sequence ID" value="GAH22334.1"/>
    <property type="molecule type" value="Genomic_DNA"/>
</dbReference>
<gene>
    <name evidence="2" type="ORF">S03H2_07210</name>
</gene>
<sequence length="101" mass="12045">MRSYEIMLAINPQLEDKELDSLLDKLKKLITDAKGEITKTNKWGKRKLAYEIKDFTEAIYVVLNFNVNEKIIAELERVIKLEERVIRYLLTLQYKEKIQNK</sequence>
<evidence type="ECO:0008006" key="3">
    <source>
        <dbReference type="Google" id="ProtNLM"/>
    </source>
</evidence>
<dbReference type="GO" id="GO:0003735">
    <property type="term" value="F:structural constituent of ribosome"/>
    <property type="evidence" value="ECO:0007669"/>
    <property type="project" value="InterPro"/>
</dbReference>
<dbReference type="NCBIfam" id="TIGR00166">
    <property type="entry name" value="S6"/>
    <property type="match status" value="1"/>
</dbReference>
<organism evidence="2">
    <name type="scientific">marine sediment metagenome</name>
    <dbReference type="NCBI Taxonomy" id="412755"/>
    <lineage>
        <taxon>unclassified sequences</taxon>
        <taxon>metagenomes</taxon>
        <taxon>ecological metagenomes</taxon>
    </lineage>
</organism>
<dbReference type="SUPFAM" id="SSF54995">
    <property type="entry name" value="Ribosomal protein S6"/>
    <property type="match status" value="1"/>
</dbReference>
<dbReference type="GO" id="GO:0006412">
    <property type="term" value="P:translation"/>
    <property type="evidence" value="ECO:0007669"/>
    <property type="project" value="InterPro"/>
</dbReference>
<dbReference type="Gene3D" id="3.30.70.60">
    <property type="match status" value="1"/>
</dbReference>
<comment type="similarity">
    <text evidence="1">Belongs to the bacterial ribosomal protein bS6 family.</text>
</comment>
<dbReference type="HAMAP" id="MF_00360">
    <property type="entry name" value="Ribosomal_bS6"/>
    <property type="match status" value="1"/>
</dbReference>
<name>X1EYT1_9ZZZZ</name>
<reference evidence="2" key="1">
    <citation type="journal article" date="2014" name="Front. Microbiol.">
        <title>High frequency of phylogenetically diverse reductive dehalogenase-homologous genes in deep subseafloor sedimentary metagenomes.</title>
        <authorList>
            <person name="Kawai M."/>
            <person name="Futagami T."/>
            <person name="Toyoda A."/>
            <person name="Takaki Y."/>
            <person name="Nishi S."/>
            <person name="Hori S."/>
            <person name="Arai W."/>
            <person name="Tsubouchi T."/>
            <person name="Morono Y."/>
            <person name="Uchiyama I."/>
            <person name="Ito T."/>
            <person name="Fujiyama A."/>
            <person name="Inagaki F."/>
            <person name="Takami H."/>
        </authorList>
    </citation>
    <scope>NUCLEOTIDE SEQUENCE</scope>
    <source>
        <strain evidence="2">Expedition CK06-06</strain>
    </source>
</reference>
<dbReference type="GO" id="GO:0005840">
    <property type="term" value="C:ribosome"/>
    <property type="evidence" value="ECO:0007669"/>
    <property type="project" value="InterPro"/>
</dbReference>
<dbReference type="InterPro" id="IPR020814">
    <property type="entry name" value="Ribosomal_S6_plastid/chlpt"/>
</dbReference>
<dbReference type="InterPro" id="IPR014717">
    <property type="entry name" value="Transl_elong_EF1B/ribsomal_bS6"/>
</dbReference>
<feature type="non-terminal residue" evidence="2">
    <location>
        <position position="101"/>
    </location>
</feature>
<evidence type="ECO:0000256" key="1">
    <source>
        <dbReference type="ARBA" id="ARBA00009512"/>
    </source>
</evidence>
<comment type="caution">
    <text evidence="2">The sequence shown here is derived from an EMBL/GenBank/DDBJ whole genome shotgun (WGS) entry which is preliminary data.</text>
</comment>
<dbReference type="PANTHER" id="PTHR21011">
    <property type="entry name" value="MITOCHONDRIAL 28S RIBOSOMAL PROTEIN S6"/>
    <property type="match status" value="1"/>
</dbReference>
<dbReference type="PANTHER" id="PTHR21011:SF1">
    <property type="entry name" value="SMALL RIBOSOMAL SUBUNIT PROTEIN BS6M"/>
    <property type="match status" value="1"/>
</dbReference>
<dbReference type="AlphaFoldDB" id="X1EYT1"/>
<dbReference type="GO" id="GO:0005737">
    <property type="term" value="C:cytoplasm"/>
    <property type="evidence" value="ECO:0007669"/>
    <property type="project" value="UniProtKB-ARBA"/>
</dbReference>
<accession>X1EYT1</accession>
<dbReference type="GO" id="GO:0070181">
    <property type="term" value="F:small ribosomal subunit rRNA binding"/>
    <property type="evidence" value="ECO:0007669"/>
    <property type="project" value="TreeGrafter"/>
</dbReference>